<feature type="disulfide bond" description="Redox-active" evidence="5">
    <location>
        <begin position="39"/>
        <end position="44"/>
    </location>
</feature>
<dbReference type="InterPro" id="IPR016156">
    <property type="entry name" value="FAD/NAD-linked_Rdtase_dimer_sf"/>
</dbReference>
<dbReference type="InterPro" id="IPR004099">
    <property type="entry name" value="Pyr_nucl-diS_OxRdtase_dimer"/>
</dbReference>
<dbReference type="InterPro" id="IPR023753">
    <property type="entry name" value="FAD/NAD-binding_dom"/>
</dbReference>
<keyword evidence="2" id="KW-0285">Flavoprotein</keyword>
<keyword evidence="4" id="KW-0520">NAD</keyword>
<evidence type="ECO:0000259" key="6">
    <source>
        <dbReference type="Pfam" id="PF02852"/>
    </source>
</evidence>
<dbReference type="PRINTS" id="PR00411">
    <property type="entry name" value="PNDRDTASEI"/>
</dbReference>
<organism evidence="8 9">
    <name type="scientific">Loigolactobacillus backii</name>
    <dbReference type="NCBI Taxonomy" id="375175"/>
    <lineage>
        <taxon>Bacteria</taxon>
        <taxon>Bacillati</taxon>
        <taxon>Bacillota</taxon>
        <taxon>Bacilli</taxon>
        <taxon>Lactobacillales</taxon>
        <taxon>Lactobacillaceae</taxon>
        <taxon>Loigolactobacillus</taxon>
    </lineage>
</organism>
<feature type="domain" description="FAD/NAD(P)-binding" evidence="7">
    <location>
        <begin position="2"/>
        <end position="310"/>
    </location>
</feature>
<keyword evidence="4" id="KW-0547">Nucleotide-binding</keyword>
<dbReference type="PANTHER" id="PTHR43014:SF5">
    <property type="entry name" value="GLUTATHIONE REDUCTASE (NADPH)"/>
    <property type="match status" value="1"/>
</dbReference>
<dbReference type="STRING" id="375175.AYR53_05160"/>
<feature type="binding site" evidence="4">
    <location>
        <position position="296"/>
    </location>
    <ligand>
        <name>FAD</name>
        <dbReference type="ChEBI" id="CHEBI:57692"/>
    </ligand>
</feature>
<dbReference type="Gene3D" id="3.30.390.30">
    <property type="match status" value="1"/>
</dbReference>
<evidence type="ECO:0000313" key="8">
    <source>
        <dbReference type="EMBL" id="ANK62213.1"/>
    </source>
</evidence>
<dbReference type="SUPFAM" id="SSF55424">
    <property type="entry name" value="FAD/NAD-linked reductases, dimerisation (C-terminal) domain"/>
    <property type="match status" value="1"/>
</dbReference>
<feature type="domain" description="Pyridine nucleotide-disulphide oxidoreductase dimerisation" evidence="6">
    <location>
        <begin position="333"/>
        <end position="436"/>
    </location>
</feature>
<evidence type="ECO:0000256" key="4">
    <source>
        <dbReference type="PIRSR" id="PIRSR000350-3"/>
    </source>
</evidence>
<dbReference type="OrthoDB" id="9800167at2"/>
<protein>
    <submittedName>
        <fullName evidence="8">Glutathione reductase</fullName>
    </submittedName>
</protein>
<dbReference type="RefSeq" id="WP_068225668.1">
    <property type="nucleotide sequence ID" value="NZ_CP014623.1"/>
</dbReference>
<comment type="cofactor">
    <cofactor evidence="4">
        <name>FAD</name>
        <dbReference type="ChEBI" id="CHEBI:57692"/>
    </cofactor>
    <text evidence="4">Binds 1 FAD per subunit.</text>
</comment>
<reference evidence="8 9" key="1">
    <citation type="submission" date="2016-03" db="EMBL/GenBank/DDBJ databases">
        <title>Pediococcus and Lactobacillus from brewery environment - whole genome sequencing and assembly.</title>
        <authorList>
            <person name="Behr J."/>
            <person name="Geissler A.J."/>
            <person name="Vogel R.F."/>
        </authorList>
    </citation>
    <scope>NUCLEOTIDE SEQUENCE [LARGE SCALE GENOMIC DNA]</scope>
    <source>
        <strain evidence="8 9">TMW 1.1989</strain>
    </source>
</reference>
<evidence type="ECO:0000259" key="7">
    <source>
        <dbReference type="Pfam" id="PF07992"/>
    </source>
</evidence>
<feature type="binding site" evidence="4">
    <location>
        <position position="110"/>
    </location>
    <ligand>
        <name>FAD</name>
        <dbReference type="ChEBI" id="CHEBI:57692"/>
    </ligand>
</feature>
<evidence type="ECO:0000256" key="2">
    <source>
        <dbReference type="ARBA" id="ARBA00022630"/>
    </source>
</evidence>
<dbReference type="PRINTS" id="PR00368">
    <property type="entry name" value="FADPNR"/>
</dbReference>
<keyword evidence="9" id="KW-1185">Reference proteome</keyword>
<evidence type="ECO:0000313" key="9">
    <source>
        <dbReference type="Proteomes" id="UP000078582"/>
    </source>
</evidence>
<dbReference type="KEGG" id="lbt:AYR52_08835"/>
<dbReference type="AlphaFoldDB" id="A0A192H1R0"/>
<comment type="similarity">
    <text evidence="1">Belongs to the class-I pyridine nucleotide-disulfide oxidoreductase family.</text>
</comment>
<sequence>MYDVLFLGSGQGAWNAAVPLGKAGLKVAVVEEDRFGGVCTNRGCNAKITLDKPVELVHTIEQLQGRGFDTVPKINWPDLMAHKHEVIDGLAAGIQQRLVAAGVEIIEGHGTFKDARTIQVGERTVTAKKIVIVSGQRPHQLKIPGQELMHNSTDFLVIPEMPAHITLIGAGYVAMETASIANAAGAKVDIVLRGHQPLREFYQPYVQRLINNMRNRGIKFYYDETITAVVKKESRLELQGTAGFSLQSDYIVDATGRVPNVEKLNLAAVGINYSENGIIVNDHLETNVAGVYATGDVVDKKLAKITPTAIFEAQYLVALFTQKTEAAINYPPIATTVFTSPRVARAGISPTTAKQQPETYSIEVVDYENDWFHQVQNETDGSLTLVFDRKTDRLVGATEYSNEAVDTINGLLDYMELGVTKAQLQRLIYIFPSTQHSYMRKI</sequence>
<dbReference type="Gene3D" id="3.50.50.60">
    <property type="entry name" value="FAD/NAD(P)-binding domain"/>
    <property type="match status" value="2"/>
</dbReference>
<evidence type="ECO:0000256" key="3">
    <source>
        <dbReference type="ARBA" id="ARBA00022827"/>
    </source>
</evidence>
<dbReference type="PIRSF" id="PIRSF000350">
    <property type="entry name" value="Mercury_reductase_MerA"/>
    <property type="match status" value="1"/>
</dbReference>
<dbReference type="PANTHER" id="PTHR43014">
    <property type="entry name" value="MERCURIC REDUCTASE"/>
    <property type="match status" value="1"/>
</dbReference>
<name>A0A192H1R0_9LACO</name>
<dbReference type="GO" id="GO:0016491">
    <property type="term" value="F:oxidoreductase activity"/>
    <property type="evidence" value="ECO:0007669"/>
    <property type="project" value="InterPro"/>
</dbReference>
<dbReference type="GeneID" id="42981634"/>
<accession>A0A192H1R0</accession>
<dbReference type="Pfam" id="PF02852">
    <property type="entry name" value="Pyr_redox_dim"/>
    <property type="match status" value="1"/>
</dbReference>
<evidence type="ECO:0000256" key="1">
    <source>
        <dbReference type="ARBA" id="ARBA00007532"/>
    </source>
</evidence>
<feature type="binding site" evidence="4">
    <location>
        <position position="256"/>
    </location>
    <ligand>
        <name>NAD(+)</name>
        <dbReference type="ChEBI" id="CHEBI:57540"/>
    </ligand>
</feature>
<dbReference type="SUPFAM" id="SSF51905">
    <property type="entry name" value="FAD/NAD(P)-binding domain"/>
    <property type="match status" value="1"/>
</dbReference>
<keyword evidence="3 4" id="KW-0274">FAD</keyword>
<dbReference type="InterPro" id="IPR036188">
    <property type="entry name" value="FAD/NAD-bd_sf"/>
</dbReference>
<gene>
    <name evidence="8" type="ORF">AYR53_05160</name>
</gene>
<proteinExistence type="inferred from homology"/>
<dbReference type="GO" id="GO:0000166">
    <property type="term" value="F:nucleotide binding"/>
    <property type="evidence" value="ECO:0007669"/>
    <property type="project" value="UniProtKB-KW"/>
</dbReference>
<evidence type="ECO:0000256" key="5">
    <source>
        <dbReference type="PIRSR" id="PIRSR000350-4"/>
    </source>
</evidence>
<dbReference type="EMBL" id="CP014873">
    <property type="protein sequence ID" value="ANK62213.1"/>
    <property type="molecule type" value="Genomic_DNA"/>
</dbReference>
<dbReference type="Proteomes" id="UP000078582">
    <property type="component" value="Chromosome"/>
</dbReference>
<dbReference type="Pfam" id="PF07992">
    <property type="entry name" value="Pyr_redox_2"/>
    <property type="match status" value="1"/>
</dbReference>
<dbReference type="InterPro" id="IPR001100">
    <property type="entry name" value="Pyr_nuc-diS_OxRdtase"/>
</dbReference>
<feature type="binding site" evidence="4">
    <location>
        <begin position="169"/>
        <end position="176"/>
    </location>
    <ligand>
        <name>NAD(+)</name>
        <dbReference type="ChEBI" id="CHEBI:57540"/>
    </ligand>
</feature>